<evidence type="ECO:0000313" key="3">
    <source>
        <dbReference type="Proteomes" id="UP000240883"/>
    </source>
</evidence>
<evidence type="ECO:0000256" key="1">
    <source>
        <dbReference type="SAM" id="SignalP"/>
    </source>
</evidence>
<dbReference type="EMBL" id="KZ678131">
    <property type="protein sequence ID" value="PSN71482.1"/>
    <property type="molecule type" value="Genomic_DNA"/>
</dbReference>
<protein>
    <recommendedName>
        <fullName evidence="4">Inhibitor I9 domain-containing protein</fullName>
    </recommendedName>
</protein>
<dbReference type="OrthoDB" id="3755269at2759"/>
<evidence type="ECO:0000313" key="2">
    <source>
        <dbReference type="EMBL" id="PSN71482.1"/>
    </source>
</evidence>
<keyword evidence="3" id="KW-1185">Reference proteome</keyword>
<proteinExistence type="predicted"/>
<reference evidence="2 3" key="1">
    <citation type="journal article" date="2018" name="Front. Microbiol.">
        <title>Genome-Wide Analysis of Corynespora cassiicola Leaf Fall Disease Putative Effectors.</title>
        <authorList>
            <person name="Lopez D."/>
            <person name="Ribeiro S."/>
            <person name="Label P."/>
            <person name="Fumanal B."/>
            <person name="Venisse J.S."/>
            <person name="Kohler A."/>
            <person name="de Oliveira R.R."/>
            <person name="Labutti K."/>
            <person name="Lipzen A."/>
            <person name="Lail K."/>
            <person name="Bauer D."/>
            <person name="Ohm R.A."/>
            <person name="Barry K.W."/>
            <person name="Spatafora J."/>
            <person name="Grigoriev I.V."/>
            <person name="Martin F.M."/>
            <person name="Pujade-Renaud V."/>
        </authorList>
    </citation>
    <scope>NUCLEOTIDE SEQUENCE [LARGE SCALE GENOMIC DNA]</scope>
    <source>
        <strain evidence="2 3">Philippines</strain>
    </source>
</reference>
<feature type="chain" id="PRO_5015710167" description="Inhibitor I9 domain-containing protein" evidence="1">
    <location>
        <begin position="17"/>
        <end position="132"/>
    </location>
</feature>
<feature type="signal peptide" evidence="1">
    <location>
        <begin position="1"/>
        <end position="16"/>
    </location>
</feature>
<keyword evidence="1" id="KW-0732">Signal</keyword>
<dbReference type="AlphaFoldDB" id="A0A2T2P1E8"/>
<organism evidence="2 3">
    <name type="scientific">Corynespora cassiicola Philippines</name>
    <dbReference type="NCBI Taxonomy" id="1448308"/>
    <lineage>
        <taxon>Eukaryota</taxon>
        <taxon>Fungi</taxon>
        <taxon>Dikarya</taxon>
        <taxon>Ascomycota</taxon>
        <taxon>Pezizomycotina</taxon>
        <taxon>Dothideomycetes</taxon>
        <taxon>Pleosporomycetidae</taxon>
        <taxon>Pleosporales</taxon>
        <taxon>Corynesporascaceae</taxon>
        <taxon>Corynespora</taxon>
    </lineage>
</organism>
<evidence type="ECO:0008006" key="4">
    <source>
        <dbReference type="Google" id="ProtNLM"/>
    </source>
</evidence>
<dbReference type="Proteomes" id="UP000240883">
    <property type="component" value="Unassembled WGS sequence"/>
</dbReference>
<accession>A0A2T2P1E8</accession>
<name>A0A2T2P1E8_CORCC</name>
<sequence length="132" mass="14297">MRGLTLLLAPVAFALAAPAPPPEAQTLKEMQAAFSKTENCRLPEPGENCAGASRKDIIMQYGKNFSAEQKALFLNAAKMSGGQIVYEWPNFGFSGFVPEQVVSLLDAHAPTVEAKLWHNACFEIPWCGEAPC</sequence>
<gene>
    <name evidence="2" type="ORF">BS50DRAFT_631431</name>
</gene>